<dbReference type="Gene3D" id="3.30.565.10">
    <property type="entry name" value="Histidine kinase-like ATPase, C-terminal domain"/>
    <property type="match status" value="1"/>
</dbReference>
<feature type="domain" description="Histidine kinase/HSP90-like ATPase" evidence="2">
    <location>
        <begin position="22"/>
        <end position="141"/>
    </location>
</feature>
<dbReference type="OrthoDB" id="9798941at2"/>
<dbReference type="EMBL" id="SHKW01000001">
    <property type="protein sequence ID" value="RZU39234.1"/>
    <property type="molecule type" value="Genomic_DNA"/>
</dbReference>
<sequence>MDEYRSSIELRLPSRLGFEKIAMNTAASVAHLMGFGEERIEDLKTAIAEACINAMEHGNKFDETQLVGVILSMSPDSLEVKVLDTGSGLQVPLGHAAVPDIDKKMHELEAARGMGMFLIESLVDEVEWVSSPPQGSYARMVIRLHPSKH</sequence>
<reference evidence="3 4" key="1">
    <citation type="submission" date="2019-02" db="EMBL/GenBank/DDBJ databases">
        <title>Genomic Encyclopedia of Archaeal and Bacterial Type Strains, Phase II (KMG-II): from individual species to whole genera.</title>
        <authorList>
            <person name="Goeker M."/>
        </authorList>
    </citation>
    <scope>NUCLEOTIDE SEQUENCE [LARGE SCALE GENOMIC DNA]</scope>
    <source>
        <strain evidence="3 4">DSM 18101</strain>
    </source>
</reference>
<dbReference type="InterPro" id="IPR003594">
    <property type="entry name" value="HATPase_dom"/>
</dbReference>
<dbReference type="PANTHER" id="PTHR35526:SF3">
    <property type="entry name" value="ANTI-SIGMA-F FACTOR RSBW"/>
    <property type="match status" value="1"/>
</dbReference>
<protein>
    <submittedName>
        <fullName evidence="3">Serine/threonine-protein kinase RsbW</fullName>
    </submittedName>
</protein>
<organism evidence="3 4">
    <name type="scientific">Edaphobacter modestus</name>
    <dbReference type="NCBI Taxonomy" id="388466"/>
    <lineage>
        <taxon>Bacteria</taxon>
        <taxon>Pseudomonadati</taxon>
        <taxon>Acidobacteriota</taxon>
        <taxon>Terriglobia</taxon>
        <taxon>Terriglobales</taxon>
        <taxon>Acidobacteriaceae</taxon>
        <taxon>Edaphobacter</taxon>
    </lineage>
</organism>
<dbReference type="Pfam" id="PF13581">
    <property type="entry name" value="HATPase_c_2"/>
    <property type="match status" value="1"/>
</dbReference>
<dbReference type="GO" id="GO:0004674">
    <property type="term" value="F:protein serine/threonine kinase activity"/>
    <property type="evidence" value="ECO:0007669"/>
    <property type="project" value="UniProtKB-KW"/>
</dbReference>
<dbReference type="CDD" id="cd16936">
    <property type="entry name" value="HATPase_RsbW-like"/>
    <property type="match status" value="1"/>
</dbReference>
<evidence type="ECO:0000313" key="3">
    <source>
        <dbReference type="EMBL" id="RZU39234.1"/>
    </source>
</evidence>
<comment type="caution">
    <text evidence="3">The sequence shown here is derived from an EMBL/GenBank/DDBJ whole genome shotgun (WGS) entry which is preliminary data.</text>
</comment>
<gene>
    <name evidence="3" type="ORF">BDD14_0589</name>
</gene>
<dbReference type="RefSeq" id="WP_130417475.1">
    <property type="nucleotide sequence ID" value="NZ_SHKW01000001.1"/>
</dbReference>
<dbReference type="Proteomes" id="UP000292958">
    <property type="component" value="Unassembled WGS sequence"/>
</dbReference>
<evidence type="ECO:0000259" key="2">
    <source>
        <dbReference type="Pfam" id="PF13581"/>
    </source>
</evidence>
<dbReference type="InterPro" id="IPR050267">
    <property type="entry name" value="Anti-sigma-factor_SerPK"/>
</dbReference>
<evidence type="ECO:0000256" key="1">
    <source>
        <dbReference type="ARBA" id="ARBA00022527"/>
    </source>
</evidence>
<proteinExistence type="predicted"/>
<dbReference type="AlphaFoldDB" id="A0A4Q7YQ29"/>
<keyword evidence="1" id="KW-0723">Serine/threonine-protein kinase</keyword>
<evidence type="ECO:0000313" key="4">
    <source>
        <dbReference type="Proteomes" id="UP000292958"/>
    </source>
</evidence>
<dbReference type="InterPro" id="IPR036890">
    <property type="entry name" value="HATPase_C_sf"/>
</dbReference>
<keyword evidence="3" id="KW-0418">Kinase</keyword>
<dbReference type="SUPFAM" id="SSF55874">
    <property type="entry name" value="ATPase domain of HSP90 chaperone/DNA topoisomerase II/histidine kinase"/>
    <property type="match status" value="1"/>
</dbReference>
<dbReference type="PANTHER" id="PTHR35526">
    <property type="entry name" value="ANTI-SIGMA-F FACTOR RSBW-RELATED"/>
    <property type="match status" value="1"/>
</dbReference>
<accession>A0A4Q7YQ29</accession>
<name>A0A4Q7YQ29_9BACT</name>
<keyword evidence="4" id="KW-1185">Reference proteome</keyword>
<keyword evidence="3" id="KW-0808">Transferase</keyword>